<name>A0A0V0R9E5_PSEPJ</name>
<reference evidence="7 8" key="1">
    <citation type="journal article" date="2015" name="Sci. Rep.">
        <title>Genome of the facultative scuticociliatosis pathogen Pseudocohnilembus persalinus provides insight into its virulence through horizontal gene transfer.</title>
        <authorList>
            <person name="Xiong J."/>
            <person name="Wang G."/>
            <person name="Cheng J."/>
            <person name="Tian M."/>
            <person name="Pan X."/>
            <person name="Warren A."/>
            <person name="Jiang C."/>
            <person name="Yuan D."/>
            <person name="Miao W."/>
        </authorList>
    </citation>
    <scope>NUCLEOTIDE SEQUENCE [LARGE SCALE GENOMIC DNA]</scope>
    <source>
        <strain evidence="7">36N120E</strain>
    </source>
</reference>
<evidence type="ECO:0000256" key="2">
    <source>
        <dbReference type="ARBA" id="ARBA00022771"/>
    </source>
</evidence>
<evidence type="ECO:0000313" key="7">
    <source>
        <dbReference type="EMBL" id="KRX11119.1"/>
    </source>
</evidence>
<dbReference type="Gene3D" id="4.10.1060.10">
    <property type="entry name" value="Zinc finger, RanBP2-type"/>
    <property type="match status" value="1"/>
</dbReference>
<evidence type="ECO:0000256" key="1">
    <source>
        <dbReference type="ARBA" id="ARBA00022723"/>
    </source>
</evidence>
<accession>A0A0V0R9E5</accession>
<keyword evidence="1" id="KW-0479">Metal-binding</keyword>
<dbReference type="SMART" id="SM00547">
    <property type="entry name" value="ZnF_RBZ"/>
    <property type="match status" value="1"/>
</dbReference>
<dbReference type="InterPro" id="IPR001876">
    <property type="entry name" value="Znf_RanBP2"/>
</dbReference>
<dbReference type="OrthoDB" id="282337at2759"/>
<dbReference type="PROSITE" id="PS01358">
    <property type="entry name" value="ZF_RANBP2_1"/>
    <property type="match status" value="1"/>
</dbReference>
<keyword evidence="8" id="KW-1185">Reference proteome</keyword>
<organism evidence="7 8">
    <name type="scientific">Pseudocohnilembus persalinus</name>
    <name type="common">Ciliate</name>
    <dbReference type="NCBI Taxonomy" id="266149"/>
    <lineage>
        <taxon>Eukaryota</taxon>
        <taxon>Sar</taxon>
        <taxon>Alveolata</taxon>
        <taxon>Ciliophora</taxon>
        <taxon>Intramacronucleata</taxon>
        <taxon>Oligohymenophorea</taxon>
        <taxon>Scuticociliatia</taxon>
        <taxon>Philasterida</taxon>
        <taxon>Pseudocohnilembidae</taxon>
        <taxon>Pseudocohnilembus</taxon>
    </lineage>
</organism>
<evidence type="ECO:0000256" key="5">
    <source>
        <dbReference type="SAM" id="MobiDB-lite"/>
    </source>
</evidence>
<keyword evidence="2 4" id="KW-0863">Zinc-finger</keyword>
<dbReference type="GO" id="GO:0008270">
    <property type="term" value="F:zinc ion binding"/>
    <property type="evidence" value="ECO:0007669"/>
    <property type="project" value="UniProtKB-KW"/>
</dbReference>
<evidence type="ECO:0000256" key="3">
    <source>
        <dbReference type="ARBA" id="ARBA00022833"/>
    </source>
</evidence>
<sequence>MTEQEQIQSQMKGQKQINPKNNKKNNPVNQYRAGDWICLICNNLNFSFRNQCNRCKIQSKKNNYVQNLMMINEQSENYQQYVPSQQVPEYPSLLSEQNQQYQKQNNHNNANGCNNFCKDGFNPFQQKQINEDPFQFGNFQQGYSTYFPYQQFEKETENKNHTYISEDTDSDKKKKMNKFNFFSQDFNFQQEFEKQNNQYADPEPQNNQIQQDQIYQLFTKKPSDIEIKSKHENDSDKENDQQSSYNNTEKKSKNQNQENFTHFFEQPTVKKGESETGKGSISKNFIGSAISFDEIQEKINNLHIENQEKI</sequence>
<dbReference type="InterPro" id="IPR036443">
    <property type="entry name" value="Znf_RanBP2_sf"/>
</dbReference>
<gene>
    <name evidence="7" type="ORF">PPERSA_10886</name>
</gene>
<proteinExistence type="predicted"/>
<comment type="caution">
    <text evidence="7">The sequence shown here is derived from an EMBL/GenBank/DDBJ whole genome shotgun (WGS) entry which is preliminary data.</text>
</comment>
<dbReference type="InParanoid" id="A0A0V0R9E5"/>
<dbReference type="SUPFAM" id="SSF90209">
    <property type="entry name" value="Ran binding protein zinc finger-like"/>
    <property type="match status" value="1"/>
</dbReference>
<feature type="compositionally biased region" description="Low complexity" evidence="5">
    <location>
        <begin position="12"/>
        <end position="26"/>
    </location>
</feature>
<evidence type="ECO:0000256" key="4">
    <source>
        <dbReference type="PROSITE-ProRule" id="PRU00322"/>
    </source>
</evidence>
<feature type="domain" description="RanBP2-type" evidence="6">
    <location>
        <begin position="32"/>
        <end position="61"/>
    </location>
</feature>
<evidence type="ECO:0000259" key="6">
    <source>
        <dbReference type="PROSITE" id="PS50199"/>
    </source>
</evidence>
<dbReference type="AlphaFoldDB" id="A0A0V0R9E5"/>
<dbReference type="PROSITE" id="PS50199">
    <property type="entry name" value="ZF_RANBP2_2"/>
    <property type="match status" value="1"/>
</dbReference>
<feature type="region of interest" description="Disordered" evidence="5">
    <location>
        <begin position="1"/>
        <end position="26"/>
    </location>
</feature>
<dbReference type="EMBL" id="LDAU01000006">
    <property type="protein sequence ID" value="KRX11119.1"/>
    <property type="molecule type" value="Genomic_DNA"/>
</dbReference>
<feature type="compositionally biased region" description="Polar residues" evidence="5">
    <location>
        <begin position="1"/>
        <end position="11"/>
    </location>
</feature>
<keyword evidence="3" id="KW-0862">Zinc</keyword>
<evidence type="ECO:0000313" key="8">
    <source>
        <dbReference type="Proteomes" id="UP000054937"/>
    </source>
</evidence>
<feature type="compositionally biased region" description="Basic and acidic residues" evidence="5">
    <location>
        <begin position="229"/>
        <end position="240"/>
    </location>
</feature>
<protein>
    <recommendedName>
        <fullName evidence="6">RanBP2-type domain-containing protein</fullName>
    </recommendedName>
</protein>
<dbReference type="Proteomes" id="UP000054937">
    <property type="component" value="Unassembled WGS sequence"/>
</dbReference>
<feature type="region of interest" description="Disordered" evidence="5">
    <location>
        <begin position="229"/>
        <end position="287"/>
    </location>
</feature>